<dbReference type="RefSeq" id="WP_103933210.1">
    <property type="nucleotide sequence ID" value="NZ_FNVA01000003.1"/>
</dbReference>
<dbReference type="GO" id="GO:0003755">
    <property type="term" value="F:peptidyl-prolyl cis-trans isomerase activity"/>
    <property type="evidence" value="ECO:0007669"/>
    <property type="project" value="UniProtKB-KW"/>
</dbReference>
<keyword evidence="1" id="KW-0732">Signal</keyword>
<keyword evidence="5" id="KW-1185">Reference proteome</keyword>
<dbReference type="PANTHER" id="PTHR47637">
    <property type="entry name" value="CHAPERONE SURA"/>
    <property type="match status" value="1"/>
</dbReference>
<dbReference type="SUPFAM" id="SSF109998">
    <property type="entry name" value="Triger factor/SurA peptide-binding domain-like"/>
    <property type="match status" value="1"/>
</dbReference>
<evidence type="ECO:0000256" key="1">
    <source>
        <dbReference type="ARBA" id="ARBA00022729"/>
    </source>
</evidence>
<dbReference type="InterPro" id="IPR000297">
    <property type="entry name" value="PPIase_PpiC"/>
</dbReference>
<evidence type="ECO:0000313" key="4">
    <source>
        <dbReference type="EMBL" id="SEG24355.1"/>
    </source>
</evidence>
<dbReference type="InterPro" id="IPR046357">
    <property type="entry name" value="PPIase_dom_sf"/>
</dbReference>
<dbReference type="InterPro" id="IPR050280">
    <property type="entry name" value="OMP_Chaperone_SurA"/>
</dbReference>
<sequence length="350" mass="38635">MLKISRVSVLVFSTTLFLAGCKPGKQDGVAATVNGHPILRTELDKIYQTQTASNPQQGQPSPDQVDSAKLQILQGLITDQIVEQRAATQNLTATDAEVDAKVAEMKAPYTEEQFQAKLKASSLTLDEIRRDLRRSLTQNKLLNKEIDSRITVTDADVSSYYNAHKAEFNFIENMYHLAQIIVTPLPEAKATNLQNNKATTDAEAKKKIQALKNRLDSGDDFSTLAMNFSENPSTASNGGDMGMVPESQLKENTALYAAITKLKAGQDTDIIPFPDPNDPKKVGGYAIFRLIEKANAGQRDLSDPRVQQAIRQQLHDSRSSLLKAAYSEILHDQAKVQNFLAEEIFKNDAK</sequence>
<protein>
    <submittedName>
        <fullName evidence="4">Peptidyl-prolyl cis-trans isomerase SurA</fullName>
    </submittedName>
</protein>
<feature type="domain" description="PpiC" evidence="3">
    <location>
        <begin position="172"/>
        <end position="292"/>
    </location>
</feature>
<dbReference type="PROSITE" id="PS01096">
    <property type="entry name" value="PPIC_PPIASE_1"/>
    <property type="match status" value="1"/>
</dbReference>
<evidence type="ECO:0000259" key="3">
    <source>
        <dbReference type="PROSITE" id="PS50198"/>
    </source>
</evidence>
<dbReference type="InterPro" id="IPR027304">
    <property type="entry name" value="Trigger_fact/SurA_dom_sf"/>
</dbReference>
<dbReference type="SUPFAM" id="SSF54534">
    <property type="entry name" value="FKBP-like"/>
    <property type="match status" value="1"/>
</dbReference>
<accession>A0A1H5YL83</accession>
<dbReference type="Pfam" id="PF00639">
    <property type="entry name" value="Rotamase"/>
    <property type="match status" value="1"/>
</dbReference>
<dbReference type="EMBL" id="FNVA01000003">
    <property type="protein sequence ID" value="SEG24355.1"/>
    <property type="molecule type" value="Genomic_DNA"/>
</dbReference>
<dbReference type="OrthoDB" id="14196at2"/>
<dbReference type="PROSITE" id="PS51257">
    <property type="entry name" value="PROKAR_LIPOPROTEIN"/>
    <property type="match status" value="1"/>
</dbReference>
<reference evidence="4 5" key="1">
    <citation type="submission" date="2016-10" db="EMBL/GenBank/DDBJ databases">
        <authorList>
            <person name="de Groot N.N."/>
        </authorList>
    </citation>
    <scope>NUCLEOTIDE SEQUENCE [LARGE SCALE GENOMIC DNA]</scope>
    <source>
        <strain evidence="4 5">DSM 22489</strain>
    </source>
</reference>
<dbReference type="AlphaFoldDB" id="A0A1H5YL83"/>
<gene>
    <name evidence="4" type="ORF">SAMN05421819_2354</name>
</gene>
<dbReference type="Pfam" id="PF13624">
    <property type="entry name" value="SurA_N_3"/>
    <property type="match status" value="1"/>
</dbReference>
<name>A0A1H5YL83_9BACT</name>
<evidence type="ECO:0000256" key="2">
    <source>
        <dbReference type="PROSITE-ProRule" id="PRU00278"/>
    </source>
</evidence>
<dbReference type="Gene3D" id="1.10.4030.10">
    <property type="entry name" value="Porin chaperone SurA, peptide-binding domain"/>
    <property type="match status" value="1"/>
</dbReference>
<dbReference type="PROSITE" id="PS50198">
    <property type="entry name" value="PPIC_PPIASE_2"/>
    <property type="match status" value="1"/>
</dbReference>
<dbReference type="InterPro" id="IPR023058">
    <property type="entry name" value="PPIase_PpiC_CS"/>
</dbReference>
<proteinExistence type="predicted"/>
<organism evidence="4 5">
    <name type="scientific">Bryocella elongata</name>
    <dbReference type="NCBI Taxonomy" id="863522"/>
    <lineage>
        <taxon>Bacteria</taxon>
        <taxon>Pseudomonadati</taxon>
        <taxon>Acidobacteriota</taxon>
        <taxon>Terriglobia</taxon>
        <taxon>Terriglobales</taxon>
        <taxon>Acidobacteriaceae</taxon>
        <taxon>Bryocella</taxon>
    </lineage>
</organism>
<dbReference type="Proteomes" id="UP000236728">
    <property type="component" value="Unassembled WGS sequence"/>
</dbReference>
<evidence type="ECO:0000313" key="5">
    <source>
        <dbReference type="Proteomes" id="UP000236728"/>
    </source>
</evidence>
<keyword evidence="2" id="KW-0697">Rotamase</keyword>
<dbReference type="Gene3D" id="3.10.50.40">
    <property type="match status" value="1"/>
</dbReference>
<dbReference type="PANTHER" id="PTHR47637:SF1">
    <property type="entry name" value="CHAPERONE SURA"/>
    <property type="match status" value="1"/>
</dbReference>
<keyword evidence="2 4" id="KW-0413">Isomerase</keyword>